<evidence type="ECO:0000313" key="1">
    <source>
        <dbReference type="EMBL" id="AEQ17270.1"/>
    </source>
</evidence>
<proteinExistence type="evidence at transcript level"/>
<reference evidence="1" key="1">
    <citation type="submission" date="2011-09" db="EMBL/GenBank/DDBJ databases">
        <title>The odds of duplicate gene persistence after polyploidization.</title>
        <authorList>
            <person name="Chain F.J.J."/>
            <person name="Evans B.J."/>
            <person name="Dushoff J."/>
        </authorList>
    </citation>
    <scope>NUCLEOTIDE SEQUENCE</scope>
    <source>
        <tissue evidence="1">Liver</tissue>
    </source>
</reference>
<feature type="non-terminal residue" evidence="1">
    <location>
        <position position="1"/>
    </location>
</feature>
<organism evidence="1">
    <name type="scientific">Pipa carvalhoi</name>
    <name type="common">Carvalho's Surinam toad</name>
    <dbReference type="NCBI Taxonomy" id="191480"/>
    <lineage>
        <taxon>Eukaryota</taxon>
        <taxon>Metazoa</taxon>
        <taxon>Chordata</taxon>
        <taxon>Craniata</taxon>
        <taxon>Vertebrata</taxon>
        <taxon>Euteleostomi</taxon>
        <taxon>Amphibia</taxon>
        <taxon>Batrachia</taxon>
        <taxon>Anura</taxon>
        <taxon>Pipoidea</taxon>
        <taxon>Pipidae</taxon>
        <taxon>Pipinae</taxon>
        <taxon>Pipa</taxon>
    </lineage>
</organism>
<sequence length="185" mass="20908">QNQAIIKNMGWNLIGPTKCILQPMTGESKLCLEMIDHLIMLCNPKEILLGILEQIDEATGEQISRIVLLLIQPLQTTDIKESDILELRKELLTFCFSCLKYPLLCAPLNPFPEDTGDHPFLKPLHIGLNMSKAHYEAEKKNTLEKRKGYPTSKNTFVTVTAEGNTLPDMTPEMQLQVLHSALFTF</sequence>
<protein>
    <submittedName>
        <fullName evidence="1">Putative fkbp associated protein</fullName>
    </submittedName>
</protein>
<dbReference type="EMBL" id="JP287970">
    <property type="protein sequence ID" value="AEQ17270.1"/>
    <property type="molecule type" value="mRNA"/>
</dbReference>
<dbReference type="AlphaFoldDB" id="G5E3K6"/>
<feature type="non-terminal residue" evidence="1">
    <location>
        <position position="185"/>
    </location>
</feature>
<name>G5E3K6_9PIPI</name>
<dbReference type="PANTHER" id="PTHR15430:SF1">
    <property type="entry name" value="GLOMULIN"/>
    <property type="match status" value="1"/>
</dbReference>
<dbReference type="InterPro" id="IPR013877">
    <property type="entry name" value="YAP-bd/ALF4/Glomulin"/>
</dbReference>
<dbReference type="Pfam" id="PF08568">
    <property type="entry name" value="Kinetochor_Ybp2"/>
    <property type="match status" value="1"/>
</dbReference>
<dbReference type="PANTHER" id="PTHR15430">
    <property type="entry name" value="GLOMULIN"/>
    <property type="match status" value="1"/>
</dbReference>
<dbReference type="InterPro" id="IPR019516">
    <property type="entry name" value="Glomulin/ALF4"/>
</dbReference>
<dbReference type="GO" id="GO:0005737">
    <property type="term" value="C:cytoplasm"/>
    <property type="evidence" value="ECO:0007669"/>
    <property type="project" value="TreeGrafter"/>
</dbReference>
<accession>G5E3K6</accession>
<dbReference type="GO" id="GO:0055105">
    <property type="term" value="F:ubiquitin-protein transferase inhibitor activity"/>
    <property type="evidence" value="ECO:0007669"/>
    <property type="project" value="TreeGrafter"/>
</dbReference>